<dbReference type="AlphaFoldDB" id="A0A8J3QVS4"/>
<organism evidence="2 3">
    <name type="scientific">Rugosimonospora africana</name>
    <dbReference type="NCBI Taxonomy" id="556532"/>
    <lineage>
        <taxon>Bacteria</taxon>
        <taxon>Bacillati</taxon>
        <taxon>Actinomycetota</taxon>
        <taxon>Actinomycetes</taxon>
        <taxon>Micromonosporales</taxon>
        <taxon>Micromonosporaceae</taxon>
        <taxon>Rugosimonospora</taxon>
    </lineage>
</organism>
<evidence type="ECO:0000313" key="2">
    <source>
        <dbReference type="EMBL" id="GIH15681.1"/>
    </source>
</evidence>
<protein>
    <submittedName>
        <fullName evidence="2">Nucleotide-diphosphate-sugar epimerase</fullName>
    </submittedName>
</protein>
<dbReference type="InterPro" id="IPR036291">
    <property type="entry name" value="NAD(P)-bd_dom_sf"/>
</dbReference>
<evidence type="ECO:0000313" key="3">
    <source>
        <dbReference type="Proteomes" id="UP000642748"/>
    </source>
</evidence>
<dbReference type="Proteomes" id="UP000642748">
    <property type="component" value="Unassembled WGS sequence"/>
</dbReference>
<keyword evidence="3" id="KW-1185">Reference proteome</keyword>
<dbReference type="InterPro" id="IPR016040">
    <property type="entry name" value="NAD(P)-bd_dom"/>
</dbReference>
<dbReference type="EMBL" id="BONZ01000036">
    <property type="protein sequence ID" value="GIH15681.1"/>
    <property type="molecule type" value="Genomic_DNA"/>
</dbReference>
<sequence>MILITGATGNVGREAITQLLDERLSVMAVSREPSTSALPGGAEVVRADPSRPRTLEAALDGVEAILLSPRAAGGAVAELLALAGRQGVKRVVLLSAVTVQYPAGYQRFADEFRAVEQIVRDSGLDWTILRCADFASNTLAWAGQIRSTGTIRGAYPNAASSTIHERDIAAVAVRALTDPVHGGQAYALTGPQSLSQLDKVRAIGRAIGEDLSFVELPADQVRQGMLAAGLPEDVPDRLLGSLADYAFTPGPSTDTVQRLLGRPALTFASWAAEHAAAFLG</sequence>
<dbReference type="Gene3D" id="3.90.25.10">
    <property type="entry name" value="UDP-galactose 4-epimerase, domain 1"/>
    <property type="match status" value="1"/>
</dbReference>
<name>A0A8J3QVS4_9ACTN</name>
<dbReference type="InterPro" id="IPR051604">
    <property type="entry name" value="Ergot_Alk_Oxidoreductase"/>
</dbReference>
<dbReference type="Gene3D" id="3.40.50.720">
    <property type="entry name" value="NAD(P)-binding Rossmann-like Domain"/>
    <property type="match status" value="1"/>
</dbReference>
<dbReference type="RefSeq" id="WP_203919304.1">
    <property type="nucleotide sequence ID" value="NZ_BONZ01000036.1"/>
</dbReference>
<feature type="domain" description="NAD(P)-binding" evidence="1">
    <location>
        <begin position="6"/>
        <end position="179"/>
    </location>
</feature>
<dbReference type="Pfam" id="PF13460">
    <property type="entry name" value="NAD_binding_10"/>
    <property type="match status" value="1"/>
</dbReference>
<dbReference type="SUPFAM" id="SSF51735">
    <property type="entry name" value="NAD(P)-binding Rossmann-fold domains"/>
    <property type="match status" value="1"/>
</dbReference>
<comment type="caution">
    <text evidence="2">The sequence shown here is derived from an EMBL/GenBank/DDBJ whole genome shotgun (WGS) entry which is preliminary data.</text>
</comment>
<dbReference type="PANTHER" id="PTHR43162">
    <property type="match status" value="1"/>
</dbReference>
<accession>A0A8J3QVS4</accession>
<reference evidence="2" key="1">
    <citation type="submission" date="2021-01" db="EMBL/GenBank/DDBJ databases">
        <title>Whole genome shotgun sequence of Rugosimonospora africana NBRC 104875.</title>
        <authorList>
            <person name="Komaki H."/>
            <person name="Tamura T."/>
        </authorList>
    </citation>
    <scope>NUCLEOTIDE SEQUENCE</scope>
    <source>
        <strain evidence="2">NBRC 104875</strain>
    </source>
</reference>
<proteinExistence type="predicted"/>
<dbReference type="PANTHER" id="PTHR43162:SF1">
    <property type="entry name" value="PRESTALK A DIFFERENTIATION PROTEIN A"/>
    <property type="match status" value="1"/>
</dbReference>
<gene>
    <name evidence="2" type="ORF">Raf01_38530</name>
</gene>
<evidence type="ECO:0000259" key="1">
    <source>
        <dbReference type="Pfam" id="PF13460"/>
    </source>
</evidence>